<dbReference type="GO" id="GO:0016020">
    <property type="term" value="C:membrane"/>
    <property type="evidence" value="ECO:0007669"/>
    <property type="project" value="InterPro"/>
</dbReference>
<feature type="transmembrane region" description="Helical" evidence="9">
    <location>
        <begin position="262"/>
        <end position="283"/>
    </location>
</feature>
<feature type="transmembrane region" description="Helical" evidence="9">
    <location>
        <begin position="118"/>
        <end position="142"/>
    </location>
</feature>
<keyword evidence="3" id="KW-0597">Phosphoprotein</keyword>
<evidence type="ECO:0000259" key="10">
    <source>
        <dbReference type="SMART" id="SM00387"/>
    </source>
</evidence>
<proteinExistence type="predicted"/>
<dbReference type="SMART" id="SM00387">
    <property type="entry name" value="HATPase_c"/>
    <property type="match status" value="1"/>
</dbReference>
<feature type="transmembrane region" description="Helical" evidence="9">
    <location>
        <begin position="197"/>
        <end position="216"/>
    </location>
</feature>
<keyword evidence="7" id="KW-0067">ATP-binding</keyword>
<evidence type="ECO:0000256" key="3">
    <source>
        <dbReference type="ARBA" id="ARBA00022553"/>
    </source>
</evidence>
<evidence type="ECO:0000256" key="4">
    <source>
        <dbReference type="ARBA" id="ARBA00022679"/>
    </source>
</evidence>
<feature type="transmembrane region" description="Helical" evidence="9">
    <location>
        <begin position="326"/>
        <end position="344"/>
    </location>
</feature>
<keyword evidence="4" id="KW-0808">Transferase</keyword>
<dbReference type="InterPro" id="IPR036890">
    <property type="entry name" value="HATPase_C_sf"/>
</dbReference>
<evidence type="ECO:0000256" key="9">
    <source>
        <dbReference type="SAM" id="Phobius"/>
    </source>
</evidence>
<keyword evidence="9" id="KW-1133">Transmembrane helix</keyword>
<keyword evidence="9" id="KW-0472">Membrane</keyword>
<evidence type="ECO:0000256" key="7">
    <source>
        <dbReference type="ARBA" id="ARBA00022840"/>
    </source>
</evidence>
<keyword evidence="9" id="KW-0812">Transmembrane</keyword>
<dbReference type="InterPro" id="IPR003594">
    <property type="entry name" value="HATPase_dom"/>
</dbReference>
<evidence type="ECO:0000313" key="12">
    <source>
        <dbReference type="Proteomes" id="UP000600365"/>
    </source>
</evidence>
<feature type="transmembrane region" description="Helical" evidence="9">
    <location>
        <begin position="53"/>
        <end position="73"/>
    </location>
</feature>
<feature type="domain" description="Histidine kinase/HSP90-like ATPase" evidence="10">
    <location>
        <begin position="590"/>
        <end position="681"/>
    </location>
</feature>
<keyword evidence="6" id="KW-0418">Kinase</keyword>
<feature type="transmembrane region" description="Helical" evidence="9">
    <location>
        <begin position="23"/>
        <end position="47"/>
    </location>
</feature>
<dbReference type="Pfam" id="PF02518">
    <property type="entry name" value="HATPase_c"/>
    <property type="match status" value="1"/>
</dbReference>
<keyword evidence="5" id="KW-0547">Nucleotide-binding</keyword>
<feature type="transmembrane region" description="Helical" evidence="9">
    <location>
        <begin position="80"/>
        <end position="98"/>
    </location>
</feature>
<dbReference type="GO" id="GO:0046983">
    <property type="term" value="F:protein dimerization activity"/>
    <property type="evidence" value="ECO:0007669"/>
    <property type="project" value="InterPro"/>
</dbReference>
<reference evidence="11 12" key="1">
    <citation type="journal article" date="2014" name="Int. J. Syst. Evol. Microbiol.">
        <title>Complete genome sequence of Corynebacterium casei LMG S-19264T (=DSM 44701T), isolated from a smear-ripened cheese.</title>
        <authorList>
            <consortium name="US DOE Joint Genome Institute (JGI-PGF)"/>
            <person name="Walter F."/>
            <person name="Albersmeier A."/>
            <person name="Kalinowski J."/>
            <person name="Ruckert C."/>
        </authorList>
    </citation>
    <scope>NUCLEOTIDE SEQUENCE [LARGE SCALE GENOMIC DNA]</scope>
    <source>
        <strain evidence="11 12">CGMCC 4.7111</strain>
    </source>
</reference>
<dbReference type="Gene3D" id="3.30.565.10">
    <property type="entry name" value="Histidine kinase-like ATPase, C-terminal domain"/>
    <property type="match status" value="1"/>
</dbReference>
<evidence type="ECO:0000256" key="2">
    <source>
        <dbReference type="ARBA" id="ARBA00012438"/>
    </source>
</evidence>
<dbReference type="CDD" id="cd16917">
    <property type="entry name" value="HATPase_UhpB-NarQ-NarX-like"/>
    <property type="match status" value="1"/>
</dbReference>
<dbReference type="Gene3D" id="1.20.5.1930">
    <property type="match status" value="1"/>
</dbReference>
<comment type="caution">
    <text evidence="11">The sequence shown here is derived from an EMBL/GenBank/DDBJ whole genome shotgun (WGS) entry which is preliminary data.</text>
</comment>
<accession>A0A917Y2T4</accession>
<dbReference type="Pfam" id="PF07730">
    <property type="entry name" value="HisKA_3"/>
    <property type="match status" value="1"/>
</dbReference>
<dbReference type="InterPro" id="IPR011712">
    <property type="entry name" value="Sig_transdc_His_kin_sub3_dim/P"/>
</dbReference>
<dbReference type="InterPro" id="IPR050482">
    <property type="entry name" value="Sensor_HK_TwoCompSys"/>
</dbReference>
<feature type="transmembrane region" description="Helical" evidence="9">
    <location>
        <begin position="295"/>
        <end position="314"/>
    </location>
</feature>
<protein>
    <recommendedName>
        <fullName evidence="2">histidine kinase</fullName>
        <ecNumber evidence="2">2.7.13.3</ecNumber>
    </recommendedName>
</protein>
<evidence type="ECO:0000256" key="8">
    <source>
        <dbReference type="ARBA" id="ARBA00023012"/>
    </source>
</evidence>
<name>A0A917Y2T4_9ACTN</name>
<sequence>MSVRIPTPALRSYRERMPWPRRLSLVTASSTALVAAGGCALLFLAPAPAAGDVLTVVGAALVGAFSTGLGLFVSGRRPANPVGFLLTLIGLVPPLIMLSDTYDQVSADRSRLLPGAEVVHQLGAGLWTLWYVPVMLLVLVFPDGHLPAGRFPRLVLYGVLIDPLVFDVLAALDPTPYDPPFEDFGHPLPTMPPSLMWVAYASLGLLMLLLVASMLVMRRRYRTAEPVQRSQVKWFALGAVALPGTLLSCWTDYLLFGEVGVFIWLGLVALYLGVPSLTALAILRHDLYDVDRATSAVVTWAVVTAGLLAVYSAAAASGGLALGRGSAVLASAVTALVAAVLVPVKNRVRRRVDRRFYPVRQAALAAVRALERSVHEGRSRPEELEEVLRDALRAPGLRVGYLLPGGTEFRDSDGVRVTAGLEVRAAEHGETGVAPAGGWGRVIGVIDGPCPREVATACASLVETVRLRAELAGALGEVEASRSRLLRAGYRERRRLERDLHDGAQSRLVTLGMALRLAQRHLDDGTVDVDGLLDQAVAELGTAVAELRELAHGLRPSSLDDGLGPALEALAARAPVRLDWRLAGQALPDEVATTAYFVASEAVTNAVKHAEAESIGVVVREDGDGALRVTVRDDGRGGANPRAGSGLSGLTDRVAALGGRLHITSGVGAGTTVEAVLPCVS</sequence>
<evidence type="ECO:0000313" key="11">
    <source>
        <dbReference type="EMBL" id="GGN62971.1"/>
    </source>
</evidence>
<dbReference type="SUPFAM" id="SSF55874">
    <property type="entry name" value="ATPase domain of HSP90 chaperone/DNA topoisomerase II/histidine kinase"/>
    <property type="match status" value="1"/>
</dbReference>
<dbReference type="GO" id="GO:0000155">
    <property type="term" value="F:phosphorelay sensor kinase activity"/>
    <property type="evidence" value="ECO:0007669"/>
    <property type="project" value="InterPro"/>
</dbReference>
<dbReference type="EMBL" id="BMMM01000005">
    <property type="protein sequence ID" value="GGN62971.1"/>
    <property type="molecule type" value="Genomic_DNA"/>
</dbReference>
<evidence type="ECO:0000256" key="1">
    <source>
        <dbReference type="ARBA" id="ARBA00000085"/>
    </source>
</evidence>
<dbReference type="GO" id="GO:0005524">
    <property type="term" value="F:ATP binding"/>
    <property type="evidence" value="ECO:0007669"/>
    <property type="project" value="UniProtKB-KW"/>
</dbReference>
<gene>
    <name evidence="11" type="ORF">GCM10011579_030710</name>
</gene>
<dbReference type="Proteomes" id="UP000600365">
    <property type="component" value="Unassembled WGS sequence"/>
</dbReference>
<evidence type="ECO:0000256" key="5">
    <source>
        <dbReference type="ARBA" id="ARBA00022741"/>
    </source>
</evidence>
<dbReference type="PANTHER" id="PTHR24421">
    <property type="entry name" value="NITRATE/NITRITE SENSOR PROTEIN NARX-RELATED"/>
    <property type="match status" value="1"/>
</dbReference>
<dbReference type="AlphaFoldDB" id="A0A917Y2T4"/>
<keyword evidence="8" id="KW-0902">Two-component regulatory system</keyword>
<dbReference type="PANTHER" id="PTHR24421:SF10">
    <property type="entry name" value="NITRATE_NITRITE SENSOR PROTEIN NARQ"/>
    <property type="match status" value="1"/>
</dbReference>
<organism evidence="11 12">
    <name type="scientific">Streptomyces albiflavescens</name>
    <dbReference type="NCBI Taxonomy" id="1623582"/>
    <lineage>
        <taxon>Bacteria</taxon>
        <taxon>Bacillati</taxon>
        <taxon>Actinomycetota</taxon>
        <taxon>Actinomycetes</taxon>
        <taxon>Kitasatosporales</taxon>
        <taxon>Streptomycetaceae</taxon>
        <taxon>Streptomyces</taxon>
    </lineage>
</organism>
<dbReference type="EC" id="2.7.13.3" evidence="2"/>
<comment type="catalytic activity">
    <reaction evidence="1">
        <text>ATP + protein L-histidine = ADP + protein N-phospho-L-histidine.</text>
        <dbReference type="EC" id="2.7.13.3"/>
    </reaction>
</comment>
<feature type="transmembrane region" description="Helical" evidence="9">
    <location>
        <begin position="154"/>
        <end position="172"/>
    </location>
</feature>
<feature type="transmembrane region" description="Helical" evidence="9">
    <location>
        <begin position="236"/>
        <end position="256"/>
    </location>
</feature>
<keyword evidence="12" id="KW-1185">Reference proteome</keyword>
<evidence type="ECO:0000256" key="6">
    <source>
        <dbReference type="ARBA" id="ARBA00022777"/>
    </source>
</evidence>